<dbReference type="AlphaFoldDB" id="A0A895YI16"/>
<dbReference type="KEGG" id="nhy:JQS43_01995"/>
<proteinExistence type="predicted"/>
<dbReference type="CDD" id="cd00093">
    <property type="entry name" value="HTH_XRE"/>
    <property type="match status" value="1"/>
</dbReference>
<organism evidence="2 3">
    <name type="scientific">Natronosporangium hydrolyticum</name>
    <dbReference type="NCBI Taxonomy" id="2811111"/>
    <lineage>
        <taxon>Bacteria</taxon>
        <taxon>Bacillati</taxon>
        <taxon>Actinomycetota</taxon>
        <taxon>Actinomycetes</taxon>
        <taxon>Micromonosporales</taxon>
        <taxon>Micromonosporaceae</taxon>
        <taxon>Natronosporangium</taxon>
    </lineage>
</organism>
<sequence length="166" mass="18644">MNEIYDPDQLGPLLARLRQERGYSQRTLAERLCDVSRHPTLTRHDVSRWERQERMPTEFWLGWLAEVLGVSPDLLRLAAGATREHHTATVDGVRIQIPPRLGRHTLWEPPGYPVVSAWLTLAQGPKETVIALSGVEVDQLRTVLAPINPPEHEAPATVDPVTEESA</sequence>
<evidence type="ECO:0000259" key="1">
    <source>
        <dbReference type="PROSITE" id="PS50943"/>
    </source>
</evidence>
<keyword evidence="3" id="KW-1185">Reference proteome</keyword>
<evidence type="ECO:0000313" key="2">
    <source>
        <dbReference type="EMBL" id="QSB15169.1"/>
    </source>
</evidence>
<dbReference type="PROSITE" id="PS50943">
    <property type="entry name" value="HTH_CROC1"/>
    <property type="match status" value="1"/>
</dbReference>
<dbReference type="Pfam" id="PF13560">
    <property type="entry name" value="HTH_31"/>
    <property type="match status" value="1"/>
</dbReference>
<dbReference type="SUPFAM" id="SSF47413">
    <property type="entry name" value="lambda repressor-like DNA-binding domains"/>
    <property type="match status" value="1"/>
</dbReference>
<dbReference type="Proteomes" id="UP000662857">
    <property type="component" value="Chromosome"/>
</dbReference>
<reference evidence="2" key="1">
    <citation type="submission" date="2021-02" db="EMBL/GenBank/DDBJ databases">
        <title>Natrosporangium hydrolyticum gen. nov., sp. nov, a haloalkaliphilic actinobacterium from a soda solonchak soil.</title>
        <authorList>
            <person name="Sorokin D.Y."/>
            <person name="Khijniak T.V."/>
            <person name="Zakharycheva A.P."/>
            <person name="Boueva O.V."/>
            <person name="Ariskina E.V."/>
            <person name="Hahnke R.L."/>
            <person name="Bunk B."/>
            <person name="Sproer C."/>
            <person name="Schumann P."/>
            <person name="Evtushenko L.I."/>
            <person name="Kublanov I.V."/>
        </authorList>
    </citation>
    <scope>NUCLEOTIDE SEQUENCE</scope>
    <source>
        <strain evidence="2">DSM 106523</strain>
    </source>
</reference>
<protein>
    <submittedName>
        <fullName evidence="2">Helix-turn-helix transcriptional regulator</fullName>
    </submittedName>
</protein>
<dbReference type="SMART" id="SM00530">
    <property type="entry name" value="HTH_XRE"/>
    <property type="match status" value="1"/>
</dbReference>
<evidence type="ECO:0000313" key="3">
    <source>
        <dbReference type="Proteomes" id="UP000662857"/>
    </source>
</evidence>
<gene>
    <name evidence="2" type="ORF">JQS43_01995</name>
</gene>
<feature type="domain" description="HTH cro/C1-type" evidence="1">
    <location>
        <begin position="14"/>
        <end position="75"/>
    </location>
</feature>
<name>A0A895YI16_9ACTN</name>
<dbReference type="EMBL" id="CP070499">
    <property type="protein sequence ID" value="QSB15169.1"/>
    <property type="molecule type" value="Genomic_DNA"/>
</dbReference>
<dbReference type="GO" id="GO:0003677">
    <property type="term" value="F:DNA binding"/>
    <property type="evidence" value="ECO:0007669"/>
    <property type="project" value="InterPro"/>
</dbReference>
<dbReference type="Gene3D" id="1.10.260.40">
    <property type="entry name" value="lambda repressor-like DNA-binding domains"/>
    <property type="match status" value="1"/>
</dbReference>
<dbReference type="InterPro" id="IPR010982">
    <property type="entry name" value="Lambda_DNA-bd_dom_sf"/>
</dbReference>
<accession>A0A895YI16</accession>
<dbReference type="InterPro" id="IPR001387">
    <property type="entry name" value="Cro/C1-type_HTH"/>
</dbReference>
<dbReference type="RefSeq" id="WP_239677343.1">
    <property type="nucleotide sequence ID" value="NZ_CP070499.1"/>
</dbReference>